<dbReference type="Proteomes" id="UP000561438">
    <property type="component" value="Unassembled WGS sequence"/>
</dbReference>
<accession>A0A850H1K2</accession>
<dbReference type="SUPFAM" id="SSF82649">
    <property type="entry name" value="SufE/NifU"/>
    <property type="match status" value="1"/>
</dbReference>
<proteinExistence type="predicted"/>
<dbReference type="AlphaFoldDB" id="A0A850H1K2"/>
<keyword evidence="2" id="KW-1185">Reference proteome</keyword>
<reference evidence="1 2" key="1">
    <citation type="submission" date="2020-06" db="EMBL/GenBank/DDBJ databases">
        <title>Altererythrobacter sp. HHU K3-1.</title>
        <authorList>
            <person name="Zhang D."/>
            <person name="Xue H."/>
        </authorList>
    </citation>
    <scope>NUCLEOTIDE SEQUENCE [LARGE SCALE GENOMIC DNA]</scope>
    <source>
        <strain evidence="1 2">HHU K3-1</strain>
    </source>
</reference>
<evidence type="ECO:0000313" key="1">
    <source>
        <dbReference type="EMBL" id="NVD43808.1"/>
    </source>
</evidence>
<dbReference type="RefSeq" id="WP_176266106.1">
    <property type="nucleotide sequence ID" value="NZ_JABWGV010000001.1"/>
</dbReference>
<evidence type="ECO:0000313" key="2">
    <source>
        <dbReference type="Proteomes" id="UP000561438"/>
    </source>
</evidence>
<comment type="caution">
    <text evidence="1">The sequence shown here is derived from an EMBL/GenBank/DDBJ whole genome shotgun (WGS) entry which is preliminary data.</text>
</comment>
<protein>
    <submittedName>
        <fullName evidence="1">Iron-sulfur cluster assembly scaffold protein</fullName>
    </submittedName>
</protein>
<organism evidence="1 2">
    <name type="scientific">Qipengyuania atrilutea</name>
    <dbReference type="NCBI Taxonomy" id="2744473"/>
    <lineage>
        <taxon>Bacteria</taxon>
        <taxon>Pseudomonadati</taxon>
        <taxon>Pseudomonadota</taxon>
        <taxon>Alphaproteobacteria</taxon>
        <taxon>Sphingomonadales</taxon>
        <taxon>Erythrobacteraceae</taxon>
        <taxon>Qipengyuania</taxon>
    </lineage>
</organism>
<dbReference type="Gene3D" id="3.90.1010.10">
    <property type="match status" value="1"/>
</dbReference>
<name>A0A850H1K2_9SPHN</name>
<sequence>MTAARGGALYTPEMLGLAVSLADYPISETANAVAEARSQTCGSVLAVSLALKDDGSVGEVGLRVSACAVGQAAAAIFAQDVIGRTEADIKRARDAIAEWLGGDRSAPDWAGLQTIAAARAHPGRHEAILLPWKAALLALSNAQDAR</sequence>
<gene>
    <name evidence="1" type="ORF">HUV48_02095</name>
</gene>
<dbReference type="EMBL" id="JABWGV010000001">
    <property type="protein sequence ID" value="NVD43808.1"/>
    <property type="molecule type" value="Genomic_DNA"/>
</dbReference>